<organism evidence="1 2">
    <name type="scientific">Moniliophthora roreri (strain MCA 2997)</name>
    <name type="common">Cocoa frosty pod rot fungus</name>
    <name type="synonym">Crinipellis roreri</name>
    <dbReference type="NCBI Taxonomy" id="1381753"/>
    <lineage>
        <taxon>Eukaryota</taxon>
        <taxon>Fungi</taxon>
        <taxon>Dikarya</taxon>
        <taxon>Basidiomycota</taxon>
        <taxon>Agaricomycotina</taxon>
        <taxon>Agaricomycetes</taxon>
        <taxon>Agaricomycetidae</taxon>
        <taxon>Agaricales</taxon>
        <taxon>Marasmiineae</taxon>
        <taxon>Marasmiaceae</taxon>
        <taxon>Moniliophthora</taxon>
    </lineage>
</organism>
<evidence type="ECO:0008006" key="3">
    <source>
        <dbReference type="Google" id="ProtNLM"/>
    </source>
</evidence>
<comment type="caution">
    <text evidence="1">The sequence shown here is derived from an EMBL/GenBank/DDBJ whole genome shotgun (WGS) entry which is preliminary data.</text>
</comment>
<name>V2X4L2_MONRO</name>
<sequence>MLRTLSRTRSQPLPKRNSHHQPFLLVTAIDFLPCRQESGHTTPCIPAEILDKIVEFALTTSALESMVDPFSSITSFSLVSSTFRQISLRRYLRDVVVRSREHWDWLYQLMMGYDTRTTGKGRFIGIRSFSSNSSFLSFHPSRLAAFTNLQTLNLNLENEGLHTQHILTTTIFKHLLASNSNCSSSLVKLVLNAVPRIDNSLLSLIALSFPLVSILHITSTDRVDSYDWVGNELCWCCIDDVLDCSFHSAVPEMFPTAEEMATRFGVALRPLTRLQHLLLGVYLSDEGLRWKHILNCLQANAPPHQALEDCISCRELYGREVRRREEVASDIIASEIPSLKTISWHSYFNNMFSRCPSGIREEGGREYVRSVDFDVLEDREATRRDMI</sequence>
<protein>
    <recommendedName>
        <fullName evidence="3">F-box domain-containing protein</fullName>
    </recommendedName>
</protein>
<dbReference type="EMBL" id="AWSO01000786">
    <property type="protein sequence ID" value="ESK87390.1"/>
    <property type="molecule type" value="Genomic_DNA"/>
</dbReference>
<dbReference type="OrthoDB" id="3159295at2759"/>
<dbReference type="Proteomes" id="UP000017559">
    <property type="component" value="Unassembled WGS sequence"/>
</dbReference>
<proteinExistence type="predicted"/>
<dbReference type="HOGENOM" id="CLU_713882_0_0_1"/>
<evidence type="ECO:0000313" key="2">
    <source>
        <dbReference type="Proteomes" id="UP000017559"/>
    </source>
</evidence>
<gene>
    <name evidence="1" type="ORF">Moror_11660</name>
</gene>
<dbReference type="KEGG" id="mrr:Moror_11660"/>
<evidence type="ECO:0000313" key="1">
    <source>
        <dbReference type="EMBL" id="ESK87390.1"/>
    </source>
</evidence>
<reference evidence="1 2" key="1">
    <citation type="journal article" date="2014" name="BMC Genomics">
        <title>Genome and secretome analysis of the hemibiotrophic fungal pathogen, Moniliophthora roreri, which causes frosty pod rot disease of cacao: mechanisms of the biotrophic and necrotrophic phases.</title>
        <authorList>
            <person name="Meinhardt L.W."/>
            <person name="Costa G.G.L."/>
            <person name="Thomazella D.P.T."/>
            <person name="Teixeira P.J.P.L."/>
            <person name="Carazzolle M.F."/>
            <person name="Schuster S.C."/>
            <person name="Carlson J.E."/>
            <person name="Guiltinan M.J."/>
            <person name="Mieczkowski P."/>
            <person name="Farmer A."/>
            <person name="Ramaraj T."/>
            <person name="Crozier J."/>
            <person name="Davis R.E."/>
            <person name="Shao J."/>
            <person name="Melnick R.L."/>
            <person name="Pereira G.A.G."/>
            <person name="Bailey B.A."/>
        </authorList>
    </citation>
    <scope>NUCLEOTIDE SEQUENCE [LARGE SCALE GENOMIC DNA]</scope>
    <source>
        <strain evidence="1 2">MCA 2997</strain>
    </source>
</reference>
<keyword evidence="2" id="KW-1185">Reference proteome</keyword>
<accession>V2X4L2</accession>
<dbReference type="AlphaFoldDB" id="V2X4L2"/>